<feature type="compositionally biased region" description="Basic and acidic residues" evidence="1">
    <location>
        <begin position="130"/>
        <end position="139"/>
    </location>
</feature>
<feature type="region of interest" description="Disordered" evidence="1">
    <location>
        <begin position="71"/>
        <end position="142"/>
    </location>
</feature>
<protein>
    <submittedName>
        <fullName evidence="2">Uncharacterized protein</fullName>
    </submittedName>
</protein>
<dbReference type="EMBL" id="PKMI01000047">
    <property type="protein sequence ID" value="RBA11774.1"/>
    <property type="molecule type" value="Genomic_DNA"/>
</dbReference>
<feature type="region of interest" description="Disordered" evidence="1">
    <location>
        <begin position="160"/>
        <end position="185"/>
    </location>
</feature>
<name>A0A365MT96_GIBIN</name>
<accession>A0A365MT96</accession>
<organism evidence="2 3">
    <name type="scientific">Gibberella intermedia</name>
    <name type="common">Bulb rot disease fungus</name>
    <name type="synonym">Fusarium proliferatum</name>
    <dbReference type="NCBI Taxonomy" id="948311"/>
    <lineage>
        <taxon>Eukaryota</taxon>
        <taxon>Fungi</taxon>
        <taxon>Dikarya</taxon>
        <taxon>Ascomycota</taxon>
        <taxon>Pezizomycotina</taxon>
        <taxon>Sordariomycetes</taxon>
        <taxon>Hypocreomycetidae</taxon>
        <taxon>Hypocreales</taxon>
        <taxon>Nectriaceae</taxon>
        <taxon>Fusarium</taxon>
        <taxon>Fusarium fujikuroi species complex</taxon>
    </lineage>
</organism>
<sequence>MKSQMRKEGLMEIQNNNIDGFWDDPRHTLDWELITEDEHIVLNKLNLRPASRKQLAKARLFKETKTASKSSPVVLSLRSRRRAGDDSSGSGASPAQPQTTVAADECEADDDGLSVWDDPSILTPKATGHQGHDKVRIDEPAIGARNDVTFDACVDNAVRDVDSTDDQVSDSGNGNGTADDYNHGH</sequence>
<evidence type="ECO:0000313" key="3">
    <source>
        <dbReference type="Proteomes" id="UP000251714"/>
    </source>
</evidence>
<evidence type="ECO:0000256" key="1">
    <source>
        <dbReference type="SAM" id="MobiDB-lite"/>
    </source>
</evidence>
<gene>
    <name evidence="2" type="ORF">FPRO05_14256</name>
</gene>
<proteinExistence type="predicted"/>
<dbReference type="Proteomes" id="UP000251714">
    <property type="component" value="Unassembled WGS sequence"/>
</dbReference>
<reference evidence="2 3" key="1">
    <citation type="submission" date="2017-12" db="EMBL/GenBank/DDBJ databases">
        <title>Genome sequence of the mycotoxigenic crop pathogen Fusarium proliferatum, strain ITEM 2341 from Date Palm.</title>
        <authorList>
            <person name="Almiman B.F."/>
            <person name="Shittu T.A."/>
            <person name="Muthumeenakshi S."/>
            <person name="Baroncelli R."/>
            <person name="Sreenivasaprasada S."/>
        </authorList>
    </citation>
    <scope>NUCLEOTIDE SEQUENCE [LARGE SCALE GENOMIC DNA]</scope>
    <source>
        <strain evidence="2 3">ITEM 2341</strain>
    </source>
</reference>
<dbReference type="AlphaFoldDB" id="A0A365MT96"/>
<comment type="caution">
    <text evidence="2">The sequence shown here is derived from an EMBL/GenBank/DDBJ whole genome shotgun (WGS) entry which is preliminary data.</text>
</comment>
<evidence type="ECO:0000313" key="2">
    <source>
        <dbReference type="EMBL" id="RBA11774.1"/>
    </source>
</evidence>